<feature type="domain" description="Chemokine interleukin-8-like" evidence="8">
    <location>
        <begin position="28"/>
        <end position="88"/>
    </location>
</feature>
<evidence type="ECO:0000313" key="10">
    <source>
        <dbReference type="Proteomes" id="UP000694562"/>
    </source>
</evidence>
<evidence type="ECO:0000256" key="7">
    <source>
        <dbReference type="SAM" id="SignalP"/>
    </source>
</evidence>
<keyword evidence="4 7" id="KW-0732">Signal</keyword>
<feature type="transmembrane region" description="Helical" evidence="6">
    <location>
        <begin position="403"/>
        <end position="428"/>
    </location>
</feature>
<reference evidence="9" key="2">
    <citation type="submission" date="2025-09" db="UniProtKB">
        <authorList>
            <consortium name="Ensembl"/>
        </authorList>
    </citation>
    <scope>IDENTIFICATION</scope>
</reference>
<keyword evidence="10" id="KW-1185">Reference proteome</keyword>
<organism evidence="9 10">
    <name type="scientific">Falco tinnunculus</name>
    <name type="common">Common kestrel</name>
    <dbReference type="NCBI Taxonomy" id="100819"/>
    <lineage>
        <taxon>Eukaryota</taxon>
        <taxon>Metazoa</taxon>
        <taxon>Chordata</taxon>
        <taxon>Craniata</taxon>
        <taxon>Vertebrata</taxon>
        <taxon>Euteleostomi</taxon>
        <taxon>Archelosauria</taxon>
        <taxon>Archosauria</taxon>
        <taxon>Dinosauria</taxon>
        <taxon>Saurischia</taxon>
        <taxon>Theropoda</taxon>
        <taxon>Coelurosauria</taxon>
        <taxon>Aves</taxon>
        <taxon>Neognathae</taxon>
        <taxon>Neoaves</taxon>
        <taxon>Telluraves</taxon>
        <taxon>Australaves</taxon>
        <taxon>Falconiformes</taxon>
        <taxon>Falconidae</taxon>
        <taxon>Falco</taxon>
    </lineage>
</organism>
<dbReference type="GO" id="GO:0006954">
    <property type="term" value="P:inflammatory response"/>
    <property type="evidence" value="ECO:0007669"/>
    <property type="project" value="TreeGrafter"/>
</dbReference>
<evidence type="ECO:0000256" key="5">
    <source>
        <dbReference type="SAM" id="MobiDB-lite"/>
    </source>
</evidence>
<dbReference type="InterPro" id="IPR036048">
    <property type="entry name" value="Interleukin_8-like_sf"/>
</dbReference>
<keyword evidence="6" id="KW-1133">Transmembrane helix</keyword>
<dbReference type="GO" id="GO:0005615">
    <property type="term" value="C:extracellular space"/>
    <property type="evidence" value="ECO:0007669"/>
    <property type="project" value="UniProtKB-KW"/>
</dbReference>
<evidence type="ECO:0000259" key="8">
    <source>
        <dbReference type="SMART" id="SM00199"/>
    </source>
</evidence>
<feature type="region of interest" description="Disordered" evidence="5">
    <location>
        <begin position="153"/>
        <end position="344"/>
    </location>
</feature>
<dbReference type="Gene3D" id="2.40.50.40">
    <property type="match status" value="1"/>
</dbReference>
<dbReference type="AlphaFoldDB" id="A0A8C4UW85"/>
<feature type="signal peptide" evidence="7">
    <location>
        <begin position="1"/>
        <end position="23"/>
    </location>
</feature>
<evidence type="ECO:0000313" key="9">
    <source>
        <dbReference type="Ensembl" id="ENSFTIP00000018898.1"/>
    </source>
</evidence>
<evidence type="ECO:0000256" key="2">
    <source>
        <dbReference type="ARBA" id="ARBA00022514"/>
    </source>
</evidence>
<dbReference type="GO" id="GO:0030335">
    <property type="term" value="P:positive regulation of cell migration"/>
    <property type="evidence" value="ECO:0007669"/>
    <property type="project" value="TreeGrafter"/>
</dbReference>
<accession>A0A8C4UW85</accession>
<protein>
    <recommendedName>
        <fullName evidence="8">Chemokine interleukin-8-like domain-containing protein</fullName>
    </recommendedName>
</protein>
<feature type="compositionally biased region" description="Polar residues" evidence="5">
    <location>
        <begin position="249"/>
        <end position="258"/>
    </location>
</feature>
<proteinExistence type="predicted"/>
<dbReference type="GO" id="GO:0061844">
    <property type="term" value="P:antimicrobial humoral immune response mediated by antimicrobial peptide"/>
    <property type="evidence" value="ECO:0007669"/>
    <property type="project" value="TreeGrafter"/>
</dbReference>
<dbReference type="OrthoDB" id="9445745at2759"/>
<feature type="compositionally biased region" description="Polar residues" evidence="5">
    <location>
        <begin position="271"/>
        <end position="283"/>
    </location>
</feature>
<dbReference type="GO" id="GO:0008009">
    <property type="term" value="F:chemokine activity"/>
    <property type="evidence" value="ECO:0007669"/>
    <property type="project" value="InterPro"/>
</dbReference>
<keyword evidence="3" id="KW-0964">Secreted</keyword>
<comment type="subcellular location">
    <subcellularLocation>
        <location evidence="1">Secreted</location>
    </subcellularLocation>
</comment>
<keyword evidence="6" id="KW-0812">Transmembrane</keyword>
<dbReference type="SMART" id="SM00199">
    <property type="entry name" value="SCY"/>
    <property type="match status" value="1"/>
</dbReference>
<keyword evidence="2" id="KW-0202">Cytokine</keyword>
<dbReference type="Pfam" id="PF00048">
    <property type="entry name" value="IL8"/>
    <property type="match status" value="1"/>
</dbReference>
<evidence type="ECO:0000256" key="3">
    <source>
        <dbReference type="ARBA" id="ARBA00022525"/>
    </source>
</evidence>
<dbReference type="CDD" id="cd00272">
    <property type="entry name" value="Chemokine_CC"/>
    <property type="match status" value="1"/>
</dbReference>
<dbReference type="Proteomes" id="UP000694562">
    <property type="component" value="Unplaced"/>
</dbReference>
<feature type="compositionally biased region" description="Low complexity" evidence="5">
    <location>
        <begin position="307"/>
        <end position="331"/>
    </location>
</feature>
<evidence type="ECO:0000256" key="6">
    <source>
        <dbReference type="SAM" id="Phobius"/>
    </source>
</evidence>
<dbReference type="SUPFAM" id="SSF54117">
    <property type="entry name" value="Interleukin 8-like chemokines"/>
    <property type="match status" value="1"/>
</dbReference>
<name>A0A8C4UW85_FALTI</name>
<dbReference type="GO" id="GO:0048020">
    <property type="term" value="F:CCR chemokine receptor binding"/>
    <property type="evidence" value="ECO:0007669"/>
    <property type="project" value="TreeGrafter"/>
</dbReference>
<evidence type="ECO:0000256" key="4">
    <source>
        <dbReference type="ARBA" id="ARBA00022729"/>
    </source>
</evidence>
<dbReference type="PANTHER" id="PTHR12015:SF183">
    <property type="entry name" value="C-C MOTIF CHEMOKINE 3"/>
    <property type="match status" value="1"/>
</dbReference>
<dbReference type="InterPro" id="IPR039809">
    <property type="entry name" value="Chemokine_b/g/d"/>
</dbReference>
<keyword evidence="6" id="KW-0472">Membrane</keyword>
<dbReference type="PANTHER" id="PTHR12015">
    <property type="entry name" value="SMALL INDUCIBLE CYTOKINE A"/>
    <property type="match status" value="1"/>
</dbReference>
<feature type="chain" id="PRO_5034640139" description="Chemokine interleukin-8-like domain-containing protein" evidence="7">
    <location>
        <begin position="24"/>
        <end position="462"/>
    </location>
</feature>
<dbReference type="Ensembl" id="ENSFTIT00000019694.1">
    <property type="protein sequence ID" value="ENSFTIP00000018898.1"/>
    <property type="gene ID" value="ENSFTIG00000012472.1"/>
</dbReference>
<evidence type="ECO:0000256" key="1">
    <source>
        <dbReference type="ARBA" id="ARBA00004613"/>
    </source>
</evidence>
<reference evidence="9" key="1">
    <citation type="submission" date="2025-08" db="UniProtKB">
        <authorList>
            <consortium name="Ensembl"/>
        </authorList>
    </citation>
    <scope>IDENTIFICATION</scope>
</reference>
<dbReference type="OMA" id="QNQESCG"/>
<sequence>MKAGSLQVLLVLSVWCLVTPAGGQPKAPLKCSTECRHFMSRLAMKRIRSYRRTEPQCSREAIIFITLKSVEVCADPKADWVKMIVARLDKKKATGSPLPGGATPAAVPREPAGFEKQVGLTATAPSQSQATAPTSYFQGTDTTVLERIRAPAAGVEASSKSPPSTEDPVQLPAGSAPMTGGATARSEVTSEASRDSLKSPAPSATLAAGMVSSQPTLHPTAPAHGFGSTTGAAGEPVGRTANTGADVRGTTSPSSSSDPMAVPKGSDHPLLSTNKSLGPTSAGANAPDAASSNFSSDLPSILDSMDTTTVPATPVPPAAASASALNSTTATGKGPVRTDEAVSSSADAFGTRTFDYSSPAGKQEPSATLAFASRAFSGPARVQLPTANPKDLPLPSSLSRSQMYLVILVSVVVGGLVAPSVAAVWLHLKCGAKPEEMAGEMVQGLLYHKRGHQGNAYSMEVI</sequence>
<dbReference type="GO" id="GO:0070098">
    <property type="term" value="P:chemokine-mediated signaling pathway"/>
    <property type="evidence" value="ECO:0007669"/>
    <property type="project" value="TreeGrafter"/>
</dbReference>
<dbReference type="InterPro" id="IPR001811">
    <property type="entry name" value="Chemokine_IL8-like_dom"/>
</dbReference>